<evidence type="ECO:0000256" key="4">
    <source>
        <dbReference type="ARBA" id="ARBA00022692"/>
    </source>
</evidence>
<dbReference type="Proteomes" id="UP000198935">
    <property type="component" value="Unassembled WGS sequence"/>
</dbReference>
<feature type="domain" description="HAMP" evidence="12">
    <location>
        <begin position="317"/>
        <end position="375"/>
    </location>
</feature>
<evidence type="ECO:0000256" key="10">
    <source>
        <dbReference type="SAM" id="Phobius"/>
    </source>
</evidence>
<dbReference type="SUPFAM" id="SSF58104">
    <property type="entry name" value="Methyl-accepting chemotaxis protein (MCP) signaling domain"/>
    <property type="match status" value="1"/>
</dbReference>
<dbReference type="CDD" id="cd12914">
    <property type="entry name" value="PDC1_DGC_like"/>
    <property type="match status" value="1"/>
</dbReference>
<keyword evidence="2" id="KW-1003">Cell membrane</keyword>
<dbReference type="PROSITE" id="PS50111">
    <property type="entry name" value="CHEMOTAXIS_TRANSDUC_2"/>
    <property type="match status" value="1"/>
</dbReference>
<keyword evidence="5 10" id="KW-1133">Transmembrane helix</keyword>
<keyword evidence="4 10" id="KW-0812">Transmembrane</keyword>
<evidence type="ECO:0000256" key="1">
    <source>
        <dbReference type="ARBA" id="ARBA00004651"/>
    </source>
</evidence>
<dbReference type="Gene3D" id="3.30.450.20">
    <property type="entry name" value="PAS domain"/>
    <property type="match status" value="2"/>
</dbReference>
<dbReference type="EMBL" id="FNPI01000001">
    <property type="protein sequence ID" value="SDY20315.1"/>
    <property type="molecule type" value="Genomic_DNA"/>
</dbReference>
<dbReference type="OrthoDB" id="243053at2"/>
<dbReference type="PANTHER" id="PTHR32089">
    <property type="entry name" value="METHYL-ACCEPTING CHEMOTAXIS PROTEIN MCPB"/>
    <property type="match status" value="1"/>
</dbReference>
<evidence type="ECO:0000256" key="6">
    <source>
        <dbReference type="ARBA" id="ARBA00023136"/>
    </source>
</evidence>
<sequence length="680" mass="73147">MKSIKTRIVLFFAGLIIAASAIIGGVAIFSSAGAMHAEIELGLSSAAEEASKLIAANLEKDKLYIEAVAENPIITDDNLSLEEKIAYFERETERNNFDSFAFADMNGQSITFNSSAAALDVSDREYFQTASAGQTAVSDVFISAQSGEPTMIFAAPVIRDGNVVGVFYGRKSPDRLMEIVLDIDFEGHESSRGFVIDRNGTFQAHPETFVVEMQLNLLDMTAPQDEVSVEEDESVEELALLFEEKIRHGETGFGEHTFAGEKIFVGYSPIEGTNWIVVLEVDEQDVYDSLFELTIKLLIISIAVIAAGVIAAFVVSSFISRPLTVLTGEIVRLSDYDLTEKEDGKLHKLGNRKDEIGQMHSALKGMRRNFVTLIQSTGEISQQVSASSEQLTATSRLSAEAASELASTIDGIASGASEQAGDTESGAEQISALGALVEKDQQYVASVITSTDNVSRLKDEGLESLNDLIEKTEVNTKSISEIKSTIITTNESAVKIASASQMIKSLSEQTNLLALNAAIEAARAGEAGKGFAVVADEVRKLAEQSNDFTEEIVAIIEELTSKTEEAVKTMNLVEANTDSQTESLHLTNDKFAGIASAIEGMKKTIAGITESSRQMQEKKDGIIGLISNLSAIAEENAASTEEASASVQEQTASMEEIAKSSEELAHLAEAMNNSIAKFRL</sequence>
<comment type="similarity">
    <text evidence="8">Belongs to the methyl-accepting chemotaxis (MCP) protein family.</text>
</comment>
<evidence type="ECO:0000256" key="2">
    <source>
        <dbReference type="ARBA" id="ARBA00022475"/>
    </source>
</evidence>
<evidence type="ECO:0000313" key="14">
    <source>
        <dbReference type="Proteomes" id="UP000198935"/>
    </source>
</evidence>
<name>A0A1H3HYK1_9BACI</name>
<accession>A0A1H3HYK1</accession>
<evidence type="ECO:0000256" key="3">
    <source>
        <dbReference type="ARBA" id="ARBA00022500"/>
    </source>
</evidence>
<dbReference type="InterPro" id="IPR029151">
    <property type="entry name" value="Sensor-like_sf"/>
</dbReference>
<evidence type="ECO:0000256" key="5">
    <source>
        <dbReference type="ARBA" id="ARBA00022989"/>
    </source>
</evidence>
<dbReference type="PROSITE" id="PS50885">
    <property type="entry name" value="HAMP"/>
    <property type="match status" value="1"/>
</dbReference>
<dbReference type="Pfam" id="PF02743">
    <property type="entry name" value="dCache_1"/>
    <property type="match status" value="1"/>
</dbReference>
<protein>
    <submittedName>
        <fullName evidence="13">Methyl-accepting chemotaxis protein</fullName>
    </submittedName>
</protein>
<dbReference type="GO" id="GO:0006935">
    <property type="term" value="P:chemotaxis"/>
    <property type="evidence" value="ECO:0007669"/>
    <property type="project" value="UniProtKB-KW"/>
</dbReference>
<dbReference type="SUPFAM" id="SSF103190">
    <property type="entry name" value="Sensory domain-like"/>
    <property type="match status" value="1"/>
</dbReference>
<organism evidence="13 14">
    <name type="scientific">Evansella caseinilytica</name>
    <dbReference type="NCBI Taxonomy" id="1503961"/>
    <lineage>
        <taxon>Bacteria</taxon>
        <taxon>Bacillati</taxon>
        <taxon>Bacillota</taxon>
        <taxon>Bacilli</taxon>
        <taxon>Bacillales</taxon>
        <taxon>Bacillaceae</taxon>
        <taxon>Evansella</taxon>
    </lineage>
</organism>
<feature type="domain" description="Methyl-accepting transducer" evidence="11">
    <location>
        <begin position="394"/>
        <end position="651"/>
    </location>
</feature>
<dbReference type="Pfam" id="PF00015">
    <property type="entry name" value="MCPsignal"/>
    <property type="match status" value="1"/>
</dbReference>
<dbReference type="CDD" id="cd12912">
    <property type="entry name" value="PDC2_MCP_like"/>
    <property type="match status" value="1"/>
</dbReference>
<evidence type="ECO:0000256" key="9">
    <source>
        <dbReference type="PROSITE-ProRule" id="PRU00284"/>
    </source>
</evidence>
<keyword evidence="3" id="KW-0145">Chemotaxis</keyword>
<evidence type="ECO:0000259" key="11">
    <source>
        <dbReference type="PROSITE" id="PS50111"/>
    </source>
</evidence>
<keyword evidence="6 10" id="KW-0472">Membrane</keyword>
<comment type="subcellular location">
    <subcellularLocation>
        <location evidence="1">Cell membrane</location>
        <topology evidence="1">Multi-pass membrane protein</topology>
    </subcellularLocation>
</comment>
<keyword evidence="14" id="KW-1185">Reference proteome</keyword>
<dbReference type="InterPro" id="IPR004089">
    <property type="entry name" value="MCPsignal_dom"/>
</dbReference>
<proteinExistence type="inferred from homology"/>
<dbReference type="Gene3D" id="1.10.287.950">
    <property type="entry name" value="Methyl-accepting chemotaxis protein"/>
    <property type="match status" value="1"/>
</dbReference>
<dbReference type="InterPro" id="IPR003660">
    <property type="entry name" value="HAMP_dom"/>
</dbReference>
<dbReference type="GO" id="GO:0005886">
    <property type="term" value="C:plasma membrane"/>
    <property type="evidence" value="ECO:0007669"/>
    <property type="project" value="UniProtKB-SubCell"/>
</dbReference>
<evidence type="ECO:0000259" key="12">
    <source>
        <dbReference type="PROSITE" id="PS50885"/>
    </source>
</evidence>
<feature type="transmembrane region" description="Helical" evidence="10">
    <location>
        <begin position="297"/>
        <end position="319"/>
    </location>
</feature>
<dbReference type="InterPro" id="IPR033479">
    <property type="entry name" value="dCache_1"/>
</dbReference>
<evidence type="ECO:0000313" key="13">
    <source>
        <dbReference type="EMBL" id="SDY20315.1"/>
    </source>
</evidence>
<dbReference type="SMART" id="SM00283">
    <property type="entry name" value="MA"/>
    <property type="match status" value="1"/>
</dbReference>
<evidence type="ECO:0000256" key="8">
    <source>
        <dbReference type="ARBA" id="ARBA00029447"/>
    </source>
</evidence>
<dbReference type="AlphaFoldDB" id="A0A1H3HYK1"/>
<evidence type="ECO:0000256" key="7">
    <source>
        <dbReference type="ARBA" id="ARBA00023224"/>
    </source>
</evidence>
<reference evidence="14" key="1">
    <citation type="submission" date="2016-10" db="EMBL/GenBank/DDBJ databases">
        <authorList>
            <person name="Varghese N."/>
            <person name="Submissions S."/>
        </authorList>
    </citation>
    <scope>NUCLEOTIDE SEQUENCE [LARGE SCALE GENOMIC DNA]</scope>
    <source>
        <strain evidence="14">SP</strain>
    </source>
</reference>
<dbReference type="PANTHER" id="PTHR32089:SF112">
    <property type="entry name" value="LYSOZYME-LIKE PROTEIN-RELATED"/>
    <property type="match status" value="1"/>
</dbReference>
<dbReference type="GO" id="GO:0007165">
    <property type="term" value="P:signal transduction"/>
    <property type="evidence" value="ECO:0007669"/>
    <property type="project" value="UniProtKB-KW"/>
</dbReference>
<gene>
    <name evidence="13" type="ORF">SAMN05421736_101650</name>
</gene>
<dbReference type="STRING" id="1503961.SAMN05421736_101650"/>
<keyword evidence="7 9" id="KW-0807">Transducer</keyword>